<reference evidence="2" key="2">
    <citation type="submission" date="2023-06" db="EMBL/GenBank/DDBJ databases">
        <authorList>
            <consortium name="Lawrence Berkeley National Laboratory"/>
            <person name="Haridas S."/>
            <person name="Hensen N."/>
            <person name="Bonometti L."/>
            <person name="Westerberg I."/>
            <person name="Brannstrom I.O."/>
            <person name="Guillou S."/>
            <person name="Cros-Aarteil S."/>
            <person name="Calhoun S."/>
            <person name="Kuo A."/>
            <person name="Mondo S."/>
            <person name="Pangilinan J."/>
            <person name="Riley R."/>
            <person name="Labutti K."/>
            <person name="Andreopoulos B."/>
            <person name="Lipzen A."/>
            <person name="Chen C."/>
            <person name="Yanf M."/>
            <person name="Daum C."/>
            <person name="Ng V."/>
            <person name="Clum A."/>
            <person name="Steindorff A."/>
            <person name="Ohm R."/>
            <person name="Martin F."/>
            <person name="Silar P."/>
            <person name="Natvig D."/>
            <person name="Lalanne C."/>
            <person name="Gautier V."/>
            <person name="Ament-Velasquez S.L."/>
            <person name="Kruys A."/>
            <person name="Hutchinson M.I."/>
            <person name="Powell A.J."/>
            <person name="Barry K."/>
            <person name="Miller A.N."/>
            <person name="Grigoriev I.V."/>
            <person name="Debuchy R."/>
            <person name="Gladieux P."/>
            <person name="Thoren M.H."/>
            <person name="Johannesson H."/>
        </authorList>
    </citation>
    <scope>NUCLEOTIDE SEQUENCE</scope>
    <source>
        <strain evidence="2">CBS 118394</strain>
    </source>
</reference>
<keyword evidence="1" id="KW-0472">Membrane</keyword>
<dbReference type="EMBL" id="JAUEDM010000007">
    <property type="protein sequence ID" value="KAK3313789.1"/>
    <property type="molecule type" value="Genomic_DNA"/>
</dbReference>
<sequence>MSVVSPIIVGSNGAAVRIGSQAAARVDMTTKKGICFGPQPFTCTSSLGVFPSKSAVDLARSVPASRGGGNVALARLALGLQANFAILSGIVLFILIILDLAANLVQIYFNVREESEEYHIKAALWARSLDWATAAAAVAGFSSFRALVVATPSLIQAASSPPALITINSGGVASNLFAAVVAMTVAGAVINTLLTMSEVGSVAVRAAKATPLKPSIRTVAKMDISKPDYVPVYKRRPAYEVFP</sequence>
<name>A0AAE0M0M2_9PEZI</name>
<dbReference type="AlphaFoldDB" id="A0AAE0M0M2"/>
<evidence type="ECO:0000313" key="2">
    <source>
        <dbReference type="EMBL" id="KAK3313789.1"/>
    </source>
</evidence>
<keyword evidence="3" id="KW-1185">Reference proteome</keyword>
<reference evidence="2" key="1">
    <citation type="journal article" date="2023" name="Mol. Phylogenet. Evol.">
        <title>Genome-scale phylogeny and comparative genomics of the fungal order Sordariales.</title>
        <authorList>
            <person name="Hensen N."/>
            <person name="Bonometti L."/>
            <person name="Westerberg I."/>
            <person name="Brannstrom I.O."/>
            <person name="Guillou S."/>
            <person name="Cros-Aarteil S."/>
            <person name="Calhoun S."/>
            <person name="Haridas S."/>
            <person name="Kuo A."/>
            <person name="Mondo S."/>
            <person name="Pangilinan J."/>
            <person name="Riley R."/>
            <person name="LaButti K."/>
            <person name="Andreopoulos B."/>
            <person name="Lipzen A."/>
            <person name="Chen C."/>
            <person name="Yan M."/>
            <person name="Daum C."/>
            <person name="Ng V."/>
            <person name="Clum A."/>
            <person name="Steindorff A."/>
            <person name="Ohm R.A."/>
            <person name="Martin F."/>
            <person name="Silar P."/>
            <person name="Natvig D.O."/>
            <person name="Lalanne C."/>
            <person name="Gautier V."/>
            <person name="Ament-Velasquez S.L."/>
            <person name="Kruys A."/>
            <person name="Hutchinson M.I."/>
            <person name="Powell A.J."/>
            <person name="Barry K."/>
            <person name="Miller A.N."/>
            <person name="Grigoriev I.V."/>
            <person name="Debuchy R."/>
            <person name="Gladieux P."/>
            <person name="Hiltunen Thoren M."/>
            <person name="Johannesson H."/>
        </authorList>
    </citation>
    <scope>NUCLEOTIDE SEQUENCE</scope>
    <source>
        <strain evidence="2">CBS 118394</strain>
    </source>
</reference>
<accession>A0AAE0M0M2</accession>
<organism evidence="2 3">
    <name type="scientific">Apodospora peruviana</name>
    <dbReference type="NCBI Taxonomy" id="516989"/>
    <lineage>
        <taxon>Eukaryota</taxon>
        <taxon>Fungi</taxon>
        <taxon>Dikarya</taxon>
        <taxon>Ascomycota</taxon>
        <taxon>Pezizomycotina</taxon>
        <taxon>Sordariomycetes</taxon>
        <taxon>Sordariomycetidae</taxon>
        <taxon>Sordariales</taxon>
        <taxon>Lasiosphaeriaceae</taxon>
        <taxon>Apodospora</taxon>
    </lineage>
</organism>
<protein>
    <submittedName>
        <fullName evidence="2">Uncharacterized protein</fullName>
    </submittedName>
</protein>
<dbReference type="Proteomes" id="UP001283341">
    <property type="component" value="Unassembled WGS sequence"/>
</dbReference>
<gene>
    <name evidence="2" type="ORF">B0H66DRAFT_566995</name>
</gene>
<feature type="transmembrane region" description="Helical" evidence="1">
    <location>
        <begin position="175"/>
        <end position="194"/>
    </location>
</feature>
<evidence type="ECO:0000256" key="1">
    <source>
        <dbReference type="SAM" id="Phobius"/>
    </source>
</evidence>
<evidence type="ECO:0000313" key="3">
    <source>
        <dbReference type="Proteomes" id="UP001283341"/>
    </source>
</evidence>
<comment type="caution">
    <text evidence="2">The sequence shown here is derived from an EMBL/GenBank/DDBJ whole genome shotgun (WGS) entry which is preliminary data.</text>
</comment>
<feature type="transmembrane region" description="Helical" evidence="1">
    <location>
        <begin position="84"/>
        <end position="109"/>
    </location>
</feature>
<proteinExistence type="predicted"/>
<keyword evidence="1" id="KW-0812">Transmembrane</keyword>
<keyword evidence="1" id="KW-1133">Transmembrane helix</keyword>